<protein>
    <recommendedName>
        <fullName evidence="3">YJL225C-like protein</fullName>
    </recommendedName>
</protein>
<name>A0A6C1DRS0_SACPS</name>
<dbReference type="AlphaFoldDB" id="A0A6C1DRS0"/>
<dbReference type="OrthoDB" id="4060407at2759"/>
<dbReference type="Proteomes" id="UP000501346">
    <property type="component" value="Chromosome ScVI"/>
</dbReference>
<dbReference type="PANTHER" id="PTHR14074">
    <property type="entry name" value="HELICASE WITH DEATH DOMAIN-RELATED"/>
    <property type="match status" value="1"/>
</dbReference>
<proteinExistence type="predicted"/>
<accession>A0A6C1DRS0</accession>
<evidence type="ECO:0008006" key="3">
    <source>
        <dbReference type="Google" id="ProtNLM"/>
    </source>
</evidence>
<evidence type="ECO:0000313" key="1">
    <source>
        <dbReference type="EMBL" id="QID79277.1"/>
    </source>
</evidence>
<dbReference type="GO" id="GO:0005737">
    <property type="term" value="C:cytoplasm"/>
    <property type="evidence" value="ECO:0007669"/>
    <property type="project" value="TreeGrafter"/>
</dbReference>
<organism evidence="1 2">
    <name type="scientific">Saccharomyces pastorianus</name>
    <name type="common">Lager yeast</name>
    <name type="synonym">Saccharomyces cerevisiae x Saccharomyces eubayanus</name>
    <dbReference type="NCBI Taxonomy" id="27292"/>
    <lineage>
        <taxon>Eukaryota</taxon>
        <taxon>Fungi</taxon>
        <taxon>Dikarya</taxon>
        <taxon>Ascomycota</taxon>
        <taxon>Saccharomycotina</taxon>
        <taxon>Saccharomycetes</taxon>
        <taxon>Saccharomycetales</taxon>
        <taxon>Saccharomycetaceae</taxon>
        <taxon>Saccharomyces</taxon>
    </lineage>
</organism>
<dbReference type="InterPro" id="IPR051363">
    <property type="entry name" value="RLR_Helicase"/>
</dbReference>
<sequence length="204" mass="24085">MSGRQIKELYYKVWSNLRESKTEVLQYFLNWDEKKCREEWEAKDDTVFVEALEKVGVFQRLRSMTSAGLQGPQYVKLQFSRHHRQLRSRYELSLGMHLRDQLALGVTPSKVPHWTAFLSMLIGLFYNKTFRQKLEYLLEQISEMWLLPHWLDLTNVEVLAADDTRVPLYMLMVAVHKELDSDDVPDGRFDILLLCRDSGREVGE</sequence>
<evidence type="ECO:0000313" key="2">
    <source>
        <dbReference type="Proteomes" id="UP000501346"/>
    </source>
</evidence>
<dbReference type="EMBL" id="CP048987">
    <property type="protein sequence ID" value="QID79277.1"/>
    <property type="molecule type" value="Genomic_DNA"/>
</dbReference>
<gene>
    <name evidence="1" type="ORF">GRS66_001529</name>
</gene>
<reference evidence="1 2" key="1">
    <citation type="journal article" date="2019" name="BMC Genomics">
        <title>Chromosome level assembly and comparative genome analysis confirm lager-brewing yeasts originated from a single hybridization.</title>
        <authorList>
            <person name="Salazar A.N."/>
            <person name="Gorter de Vries A.R."/>
            <person name="van den Broek M."/>
            <person name="Brouwers N."/>
            <person name="de la Torre Cortes P."/>
            <person name="Kuijpers N.G.A."/>
            <person name="Daran J.G."/>
            <person name="Abeel T."/>
        </authorList>
    </citation>
    <scope>NUCLEOTIDE SEQUENCE [LARGE SCALE GENOMIC DNA]</scope>
    <source>
        <strain evidence="1 2">CBS 1483</strain>
    </source>
</reference>
<keyword evidence="2" id="KW-1185">Reference proteome</keyword>
<dbReference type="PANTHER" id="PTHR14074:SF39">
    <property type="entry name" value="FANCONI ANEMIA GROUP M PROTEIN"/>
    <property type="match status" value="1"/>
</dbReference>